<dbReference type="Proteomes" id="UP000749559">
    <property type="component" value="Unassembled WGS sequence"/>
</dbReference>
<feature type="compositionally biased region" description="Basic and acidic residues" evidence="1">
    <location>
        <begin position="63"/>
        <end position="72"/>
    </location>
</feature>
<keyword evidence="2" id="KW-0812">Transmembrane</keyword>
<keyword evidence="2" id="KW-0472">Membrane</keyword>
<keyword evidence="4" id="KW-1185">Reference proteome</keyword>
<proteinExistence type="predicted"/>
<evidence type="ECO:0000256" key="1">
    <source>
        <dbReference type="SAM" id="MobiDB-lite"/>
    </source>
</evidence>
<dbReference type="AlphaFoldDB" id="A0A8S4N5L8"/>
<evidence type="ECO:0000256" key="2">
    <source>
        <dbReference type="SAM" id="Phobius"/>
    </source>
</evidence>
<feature type="non-terminal residue" evidence="3">
    <location>
        <position position="240"/>
    </location>
</feature>
<sequence>MSRRIFLKKQGVMLVISALMLGLVYFNIVQTNTIKAYEKIKRQDTQFETNNVEENKDTDEMDQERPEHEFEKVNNNPNVPRDERVVLSPGVYENAERRQRDNEVVDDVPNDWVPHALDDVRSEESMDPVKKKLEELQTLNKQNPLQLYPSRLRGNNPHTLSPNGLNRYLSMLPQSQSGLARRPSLINLRPQSWPAYNHKPGEPRINPPQWQNRQPPTVDFNNVKPKKVYMLSAMLFVRIF</sequence>
<gene>
    <name evidence="3" type="ORF">OFUS_LOCUS3287</name>
</gene>
<reference evidence="3" key="1">
    <citation type="submission" date="2022-03" db="EMBL/GenBank/DDBJ databases">
        <authorList>
            <person name="Martin C."/>
        </authorList>
    </citation>
    <scope>NUCLEOTIDE SEQUENCE</scope>
</reference>
<dbReference type="EMBL" id="CAIIXF020000001">
    <property type="protein sequence ID" value="CAH1776067.1"/>
    <property type="molecule type" value="Genomic_DNA"/>
</dbReference>
<feature type="region of interest" description="Disordered" evidence="1">
    <location>
        <begin position="48"/>
        <end position="82"/>
    </location>
</feature>
<organism evidence="3 4">
    <name type="scientific">Owenia fusiformis</name>
    <name type="common">Polychaete worm</name>
    <dbReference type="NCBI Taxonomy" id="6347"/>
    <lineage>
        <taxon>Eukaryota</taxon>
        <taxon>Metazoa</taxon>
        <taxon>Spiralia</taxon>
        <taxon>Lophotrochozoa</taxon>
        <taxon>Annelida</taxon>
        <taxon>Polychaeta</taxon>
        <taxon>Sedentaria</taxon>
        <taxon>Canalipalpata</taxon>
        <taxon>Sabellida</taxon>
        <taxon>Oweniida</taxon>
        <taxon>Oweniidae</taxon>
        <taxon>Owenia</taxon>
    </lineage>
</organism>
<evidence type="ECO:0000313" key="3">
    <source>
        <dbReference type="EMBL" id="CAH1776067.1"/>
    </source>
</evidence>
<comment type="caution">
    <text evidence="3">The sequence shown here is derived from an EMBL/GenBank/DDBJ whole genome shotgun (WGS) entry which is preliminary data.</text>
</comment>
<accession>A0A8S4N5L8</accession>
<name>A0A8S4N5L8_OWEFU</name>
<feature type="transmembrane region" description="Helical" evidence="2">
    <location>
        <begin position="12"/>
        <end position="29"/>
    </location>
</feature>
<evidence type="ECO:0000313" key="4">
    <source>
        <dbReference type="Proteomes" id="UP000749559"/>
    </source>
</evidence>
<protein>
    <submittedName>
        <fullName evidence="3">Uncharacterized protein</fullName>
    </submittedName>
</protein>
<keyword evidence="2" id="KW-1133">Transmembrane helix</keyword>
<feature type="region of interest" description="Disordered" evidence="1">
    <location>
        <begin position="197"/>
        <end position="219"/>
    </location>
</feature>